<dbReference type="GO" id="GO:0032259">
    <property type="term" value="P:methylation"/>
    <property type="evidence" value="ECO:0007669"/>
    <property type="project" value="UniProtKB-KW"/>
</dbReference>
<dbReference type="GO" id="GO:0008757">
    <property type="term" value="F:S-adenosylmethionine-dependent methyltransferase activity"/>
    <property type="evidence" value="ECO:0007669"/>
    <property type="project" value="InterPro"/>
</dbReference>
<dbReference type="Pfam" id="PF13649">
    <property type="entry name" value="Methyltransf_25"/>
    <property type="match status" value="1"/>
</dbReference>
<dbReference type="Proteomes" id="UP000247892">
    <property type="component" value="Unassembled WGS sequence"/>
</dbReference>
<dbReference type="PANTHER" id="PTHR43591:SF24">
    <property type="entry name" value="2-METHOXY-6-POLYPRENYL-1,4-BENZOQUINOL METHYLASE, MITOCHONDRIAL"/>
    <property type="match status" value="1"/>
</dbReference>
<keyword evidence="2" id="KW-0808">Transferase</keyword>
<dbReference type="RefSeq" id="WP_110336362.1">
    <property type="nucleotide sequence ID" value="NZ_JBHVKT010000001.1"/>
</dbReference>
<evidence type="ECO:0000313" key="2">
    <source>
        <dbReference type="EMBL" id="PXY36352.1"/>
    </source>
</evidence>
<keyword evidence="3" id="KW-1185">Reference proteome</keyword>
<dbReference type="SUPFAM" id="SSF53335">
    <property type="entry name" value="S-adenosyl-L-methionine-dependent methyltransferases"/>
    <property type="match status" value="1"/>
</dbReference>
<evidence type="ECO:0000259" key="1">
    <source>
        <dbReference type="Pfam" id="PF13649"/>
    </source>
</evidence>
<name>A0A318LP62_9PSEU</name>
<sequence>MTTTTPFADIKTKQQKVWSSGDYGRIAWLTVPLAETLCGIVDPRPGAKVLDVATGTGHVAITAARRFCDVTGIDYVPALIAAARRRAQAEDLDIDFREADAENLPFAENSFDYVLSAIGVMFTADHQLAADELVRVCRPGGRIGLANWTPTGFVGELLKTVTRHVPPPPGALPPTRWGTEETVTELLGGRVTGLTFTTATARQRFPSAEFFADFFITHYGPTYAAAQRLDEQGRATFRADLVDLGNRANVAADGTLATDWEYRVAVATKA</sequence>
<feature type="domain" description="Methyltransferase" evidence="1">
    <location>
        <begin position="49"/>
        <end position="141"/>
    </location>
</feature>
<comment type="caution">
    <text evidence="2">The sequence shown here is derived from an EMBL/GenBank/DDBJ whole genome shotgun (WGS) entry which is preliminary data.</text>
</comment>
<keyword evidence="2" id="KW-0489">Methyltransferase</keyword>
<dbReference type="OrthoDB" id="9795634at2"/>
<proteinExistence type="predicted"/>
<gene>
    <name evidence="2" type="ORF">BA062_13145</name>
</gene>
<dbReference type="PANTHER" id="PTHR43591">
    <property type="entry name" value="METHYLTRANSFERASE"/>
    <property type="match status" value="1"/>
</dbReference>
<dbReference type="InterPro" id="IPR041698">
    <property type="entry name" value="Methyltransf_25"/>
</dbReference>
<dbReference type="CDD" id="cd02440">
    <property type="entry name" value="AdoMet_MTases"/>
    <property type="match status" value="1"/>
</dbReference>
<dbReference type="InterPro" id="IPR029063">
    <property type="entry name" value="SAM-dependent_MTases_sf"/>
</dbReference>
<accession>A0A318LP62</accession>
<dbReference type="AlphaFoldDB" id="A0A318LP62"/>
<organism evidence="2 3">
    <name type="scientific">Prauserella flavalba</name>
    <dbReference type="NCBI Taxonomy" id="1477506"/>
    <lineage>
        <taxon>Bacteria</taxon>
        <taxon>Bacillati</taxon>
        <taxon>Actinomycetota</taxon>
        <taxon>Actinomycetes</taxon>
        <taxon>Pseudonocardiales</taxon>
        <taxon>Pseudonocardiaceae</taxon>
        <taxon>Prauserella</taxon>
    </lineage>
</organism>
<reference evidence="2 3" key="1">
    <citation type="submission" date="2016-07" db="EMBL/GenBank/DDBJ databases">
        <title>Draft genome sequence of Prauserella sp. YIM 121212, isolated from alkaline soil.</title>
        <authorList>
            <person name="Ruckert C."/>
            <person name="Albersmeier A."/>
            <person name="Jiang C.-L."/>
            <person name="Jiang Y."/>
            <person name="Kalinowski J."/>
            <person name="Schneider O."/>
            <person name="Winkler A."/>
            <person name="Zotchev S.B."/>
        </authorList>
    </citation>
    <scope>NUCLEOTIDE SEQUENCE [LARGE SCALE GENOMIC DNA]</scope>
    <source>
        <strain evidence="2 3">YIM 121212</strain>
    </source>
</reference>
<evidence type="ECO:0000313" key="3">
    <source>
        <dbReference type="Proteomes" id="UP000247892"/>
    </source>
</evidence>
<dbReference type="EMBL" id="MASU01000005">
    <property type="protein sequence ID" value="PXY36352.1"/>
    <property type="molecule type" value="Genomic_DNA"/>
</dbReference>
<dbReference type="Gene3D" id="3.40.50.150">
    <property type="entry name" value="Vaccinia Virus protein VP39"/>
    <property type="match status" value="1"/>
</dbReference>
<protein>
    <submittedName>
        <fullName evidence="2">SAM-dependent methyltransferase</fullName>
    </submittedName>
</protein>